<dbReference type="HOGENOM" id="CLU_085083_0_1_6"/>
<dbReference type="Proteomes" id="UP000009232">
    <property type="component" value="Chromosome"/>
</dbReference>
<evidence type="ECO:0000256" key="2">
    <source>
        <dbReference type="SAM" id="Phobius"/>
    </source>
</evidence>
<dbReference type="EMBL" id="CP002776">
    <property type="protein sequence ID" value="AEG31173.1"/>
    <property type="molecule type" value="Genomic_DNA"/>
</dbReference>
<evidence type="ECO:0000313" key="4">
    <source>
        <dbReference type="Proteomes" id="UP000009232"/>
    </source>
</evidence>
<feature type="transmembrane region" description="Helical" evidence="2">
    <location>
        <begin position="6"/>
        <end position="21"/>
    </location>
</feature>
<evidence type="ECO:0000256" key="1">
    <source>
        <dbReference type="SAM" id="MobiDB-lite"/>
    </source>
</evidence>
<dbReference type="OrthoDB" id="9792788at2"/>
<dbReference type="AlphaFoldDB" id="F6DAT0"/>
<dbReference type="InterPro" id="IPR007313">
    <property type="entry name" value="FxsA"/>
</dbReference>
<dbReference type="NCBIfam" id="NF008528">
    <property type="entry name" value="PRK11463.1-2"/>
    <property type="match status" value="1"/>
</dbReference>
<organism evidence="3 4">
    <name type="scientific">Thiomicrospira cyclica (strain DSM 14477 / JCM 11371 / ALM1)</name>
    <name type="common">Thioalkalimicrobium cyclicum</name>
    <dbReference type="NCBI Taxonomy" id="717773"/>
    <lineage>
        <taxon>Bacteria</taxon>
        <taxon>Pseudomonadati</taxon>
        <taxon>Pseudomonadota</taxon>
        <taxon>Gammaproteobacteria</taxon>
        <taxon>Thiotrichales</taxon>
        <taxon>Piscirickettsiaceae</taxon>
        <taxon>Thiomicrospira</taxon>
    </lineage>
</organism>
<name>F6DAT0_THICA</name>
<dbReference type="STRING" id="717773.Thicy_0399"/>
<keyword evidence="2" id="KW-0472">Membrane</keyword>
<accession>F6DAT0</accession>
<sequence>MFLYLFLIFIVTPLIELYILIEVGSAIGALPTILIIIATAALGGILMKYQGVQLVKQTQREMAQGHLPQQAALEGALIFIGGIILFLPGLVTDVIGLLLLLPPVRAKMAKLWLIRGAKRYASQQYHYTVDAEWQSRDPETGRIHHHRVHQDGPVEQETTQETASNPKIIEGEWRDEDSKKQ</sequence>
<dbReference type="PANTHER" id="PTHR35335:SF1">
    <property type="entry name" value="UPF0716 PROTEIN FXSA"/>
    <property type="match status" value="1"/>
</dbReference>
<feature type="transmembrane region" description="Helical" evidence="2">
    <location>
        <begin position="76"/>
        <end position="101"/>
    </location>
</feature>
<keyword evidence="2" id="KW-0812">Transmembrane</keyword>
<feature type="transmembrane region" description="Helical" evidence="2">
    <location>
        <begin position="28"/>
        <end position="47"/>
    </location>
</feature>
<dbReference type="GO" id="GO:0016020">
    <property type="term" value="C:membrane"/>
    <property type="evidence" value="ECO:0007669"/>
    <property type="project" value="InterPro"/>
</dbReference>
<keyword evidence="4" id="KW-1185">Reference proteome</keyword>
<reference evidence="3 4" key="1">
    <citation type="submission" date="2011-05" db="EMBL/GenBank/DDBJ databases">
        <title>Complete sequence of Thioalkalimicrobium cyclicum ALM1.</title>
        <authorList>
            <consortium name="US DOE Joint Genome Institute"/>
            <person name="Lucas S."/>
            <person name="Han J."/>
            <person name="Lapidus A."/>
            <person name="Cheng J.-F."/>
            <person name="Goodwin L."/>
            <person name="Pitluck S."/>
            <person name="Peters L."/>
            <person name="Mikhailova N."/>
            <person name="Davenport K."/>
            <person name="Han C."/>
            <person name="Tapia R."/>
            <person name="Land M."/>
            <person name="Hauser L."/>
            <person name="Kyrpides N."/>
            <person name="Ivanova N."/>
            <person name="Pagani I."/>
            <person name="Kappler U."/>
            <person name="Woyke T."/>
        </authorList>
    </citation>
    <scope>NUCLEOTIDE SEQUENCE [LARGE SCALE GENOMIC DNA]</scope>
    <source>
        <strain evidence="4">DSM 14477 / JCM 11371 / ALM1</strain>
    </source>
</reference>
<dbReference type="RefSeq" id="WP_013834954.1">
    <property type="nucleotide sequence ID" value="NC_015581.1"/>
</dbReference>
<protein>
    <submittedName>
        <fullName evidence="3">FxsA cytoplasmic membrane protein</fullName>
    </submittedName>
</protein>
<dbReference type="eggNOG" id="COG3030">
    <property type="taxonomic scope" value="Bacteria"/>
</dbReference>
<feature type="compositionally biased region" description="Basic and acidic residues" evidence="1">
    <location>
        <begin position="169"/>
        <end position="181"/>
    </location>
</feature>
<gene>
    <name evidence="3" type="ordered locus">Thicy_0399</name>
</gene>
<proteinExistence type="predicted"/>
<dbReference type="Pfam" id="PF04186">
    <property type="entry name" value="FxsA"/>
    <property type="match status" value="1"/>
</dbReference>
<evidence type="ECO:0000313" key="3">
    <source>
        <dbReference type="EMBL" id="AEG31173.1"/>
    </source>
</evidence>
<dbReference type="PANTHER" id="PTHR35335">
    <property type="entry name" value="UPF0716 PROTEIN FXSA"/>
    <property type="match status" value="1"/>
</dbReference>
<feature type="region of interest" description="Disordered" evidence="1">
    <location>
        <begin position="143"/>
        <end position="181"/>
    </location>
</feature>
<keyword evidence="2" id="KW-1133">Transmembrane helix</keyword>
<dbReference type="KEGG" id="tcy:Thicy_0399"/>
<feature type="compositionally biased region" description="Polar residues" evidence="1">
    <location>
        <begin position="156"/>
        <end position="165"/>
    </location>
</feature>